<dbReference type="PANTHER" id="PTHR43142:SF1">
    <property type="entry name" value="CARBOXYLIC ESTER HYDROLASE"/>
    <property type="match status" value="1"/>
</dbReference>
<dbReference type="SUPFAM" id="SSF53474">
    <property type="entry name" value="alpha/beta-Hydrolases"/>
    <property type="match status" value="1"/>
</dbReference>
<dbReference type="Pfam" id="PF00135">
    <property type="entry name" value="COesterase"/>
    <property type="match status" value="1"/>
</dbReference>
<dbReference type="Gene3D" id="3.40.50.1820">
    <property type="entry name" value="alpha/beta hydrolase"/>
    <property type="match status" value="1"/>
</dbReference>
<evidence type="ECO:0000256" key="2">
    <source>
        <dbReference type="ARBA" id="ARBA00022801"/>
    </source>
</evidence>
<dbReference type="GO" id="GO:0016787">
    <property type="term" value="F:hydrolase activity"/>
    <property type="evidence" value="ECO:0007669"/>
    <property type="project" value="UniProtKB-KW"/>
</dbReference>
<dbReference type="AlphaFoldDB" id="A0A060BRL0"/>
<dbReference type="InterPro" id="IPR002018">
    <property type="entry name" value="CarbesteraseB"/>
</dbReference>
<evidence type="ECO:0000259" key="4">
    <source>
        <dbReference type="Pfam" id="PF00135"/>
    </source>
</evidence>
<dbReference type="InterPro" id="IPR019826">
    <property type="entry name" value="Carboxylesterase_B_AS"/>
</dbReference>
<evidence type="ECO:0000313" key="5">
    <source>
        <dbReference type="EMBL" id="AIA83390.1"/>
    </source>
</evidence>
<accession>A0A060BRL0</accession>
<comment type="similarity">
    <text evidence="1 3">Belongs to the type-B carboxylesterase/lipase family.</text>
</comment>
<dbReference type="PANTHER" id="PTHR43142">
    <property type="entry name" value="CARBOXYLIC ESTER HYDROLASE"/>
    <property type="match status" value="1"/>
</dbReference>
<keyword evidence="2 3" id="KW-0378">Hydrolase</keyword>
<sequence length="67" mass="6997">MAALGFLSTVDDVVLGNAGLKDQQLALVWTRDNIEFFGGNSSDVTIMGESAGGISVGSQLISPKIKR</sequence>
<feature type="domain" description="Carboxylesterase type B" evidence="4">
    <location>
        <begin position="3"/>
        <end position="65"/>
    </location>
</feature>
<reference evidence="5" key="1">
    <citation type="journal article" date="2013" name="Environ. Microbiol.">
        <title>Seasonally variable intestinal metagenomes of the red palm weevil (Rhynchophorus ferrugineus).</title>
        <authorList>
            <person name="Jia S."/>
            <person name="Zhang X."/>
            <person name="Zhang G."/>
            <person name="Yin A."/>
            <person name="Zhang S."/>
            <person name="Li F."/>
            <person name="Wang L."/>
            <person name="Zhao D."/>
            <person name="Yun Q."/>
            <person name="Tala"/>
            <person name="Wang J."/>
            <person name="Sun G."/>
            <person name="Baabdullah M."/>
            <person name="Yu X."/>
            <person name="Hu S."/>
            <person name="Al-Mssallem I.S."/>
            <person name="Yu J."/>
        </authorList>
    </citation>
    <scope>NUCLEOTIDE SEQUENCE</scope>
</reference>
<proteinExistence type="inferred from homology"/>
<organism evidence="5">
    <name type="scientific">uncultured Deinococcus sp</name>
    <dbReference type="NCBI Taxonomy" id="158789"/>
    <lineage>
        <taxon>Bacteria</taxon>
        <taxon>Thermotogati</taxon>
        <taxon>Deinococcota</taxon>
        <taxon>Deinococci</taxon>
        <taxon>Deinococcales</taxon>
        <taxon>Deinococcaceae</taxon>
        <taxon>Deinococcus</taxon>
        <taxon>environmental samples</taxon>
    </lineage>
</organism>
<dbReference type="EMBL" id="KF116147">
    <property type="protein sequence ID" value="AIA83390.1"/>
    <property type="molecule type" value="Genomic_DNA"/>
</dbReference>
<name>A0A060BRL0_9DEIO</name>
<dbReference type="InterPro" id="IPR029058">
    <property type="entry name" value="AB_hydrolase_fold"/>
</dbReference>
<evidence type="ECO:0000256" key="1">
    <source>
        <dbReference type="ARBA" id="ARBA00005964"/>
    </source>
</evidence>
<dbReference type="EC" id="3.1.1.-" evidence="3"/>
<dbReference type="PROSITE" id="PS00122">
    <property type="entry name" value="CARBOXYLESTERASE_B_1"/>
    <property type="match status" value="1"/>
</dbReference>
<evidence type="ECO:0000256" key="3">
    <source>
        <dbReference type="RuleBase" id="RU361235"/>
    </source>
</evidence>
<protein>
    <recommendedName>
        <fullName evidence="3">Carboxylic ester hydrolase</fullName>
        <ecNumber evidence="3">3.1.1.-</ecNumber>
    </recommendedName>
</protein>